<feature type="chain" id="PRO_5020809535" evidence="1">
    <location>
        <begin position="25"/>
        <end position="329"/>
    </location>
</feature>
<name>A0A4R0P5B4_9SPHI</name>
<feature type="domain" description="F5/8 type C" evidence="2">
    <location>
        <begin position="175"/>
        <end position="329"/>
    </location>
</feature>
<dbReference type="SUPFAM" id="SSF49785">
    <property type="entry name" value="Galactose-binding domain-like"/>
    <property type="match status" value="1"/>
</dbReference>
<evidence type="ECO:0000313" key="4">
    <source>
        <dbReference type="Proteomes" id="UP000291485"/>
    </source>
</evidence>
<dbReference type="PROSITE" id="PS50022">
    <property type="entry name" value="FA58C_3"/>
    <property type="match status" value="1"/>
</dbReference>
<accession>A0A4R0P5B4</accession>
<evidence type="ECO:0000256" key="1">
    <source>
        <dbReference type="SAM" id="SignalP"/>
    </source>
</evidence>
<proteinExistence type="predicted"/>
<dbReference type="InterPro" id="IPR013728">
    <property type="entry name" value="BT_3987-like_N"/>
</dbReference>
<protein>
    <submittedName>
        <fullName evidence="3">DUF1735 domain-containing protein</fullName>
    </submittedName>
</protein>
<dbReference type="Proteomes" id="UP000291485">
    <property type="component" value="Unassembled WGS sequence"/>
</dbReference>
<keyword evidence="4" id="KW-1185">Reference proteome</keyword>
<dbReference type="InterPro" id="IPR000421">
    <property type="entry name" value="FA58C"/>
</dbReference>
<feature type="signal peptide" evidence="1">
    <location>
        <begin position="1"/>
        <end position="24"/>
    </location>
</feature>
<reference evidence="3 4" key="1">
    <citation type="submission" date="2019-02" db="EMBL/GenBank/DDBJ databases">
        <title>Pedobacter sp. RP-3-11 sp. nov., isolated from Arctic soil.</title>
        <authorList>
            <person name="Dahal R.H."/>
        </authorList>
    </citation>
    <scope>NUCLEOTIDE SEQUENCE [LARGE SCALE GENOMIC DNA]</scope>
    <source>
        <strain evidence="3 4">RP-3-11</strain>
    </source>
</reference>
<dbReference type="Pfam" id="PF08522">
    <property type="entry name" value="BT_3987-like_N"/>
    <property type="match status" value="1"/>
</dbReference>
<organism evidence="3 4">
    <name type="scientific">Pedobacter frigidisoli</name>
    <dbReference type="NCBI Taxonomy" id="2530455"/>
    <lineage>
        <taxon>Bacteria</taxon>
        <taxon>Pseudomonadati</taxon>
        <taxon>Bacteroidota</taxon>
        <taxon>Sphingobacteriia</taxon>
        <taxon>Sphingobacteriales</taxon>
        <taxon>Sphingobacteriaceae</taxon>
        <taxon>Pedobacter</taxon>
    </lineage>
</organism>
<dbReference type="Pfam" id="PF00754">
    <property type="entry name" value="F5_F8_type_C"/>
    <property type="match status" value="1"/>
</dbReference>
<dbReference type="InterPro" id="IPR008979">
    <property type="entry name" value="Galactose-bd-like_sf"/>
</dbReference>
<evidence type="ECO:0000313" key="3">
    <source>
        <dbReference type="EMBL" id="TCD11041.1"/>
    </source>
</evidence>
<dbReference type="EMBL" id="SJSN01000004">
    <property type="protein sequence ID" value="TCD11041.1"/>
    <property type="molecule type" value="Genomic_DNA"/>
</dbReference>
<dbReference type="OrthoDB" id="1434826at2"/>
<evidence type="ECO:0000259" key="2">
    <source>
        <dbReference type="PROSITE" id="PS50022"/>
    </source>
</evidence>
<keyword evidence="1" id="KW-0732">Signal</keyword>
<dbReference type="PROSITE" id="PS51257">
    <property type="entry name" value="PROKAR_LIPOPROTEIN"/>
    <property type="match status" value="1"/>
</dbReference>
<dbReference type="RefSeq" id="WP_131557061.1">
    <property type="nucleotide sequence ID" value="NZ_SJSN01000004.1"/>
</dbReference>
<dbReference type="AlphaFoldDB" id="A0A4R0P5B4"/>
<sequence>MMIIQRKYKALLFLLGLVSSAAWFGCKDNVDLPDQPLESYINVYMPQGINGPVTTNLKVKENLIQTVVFGADYGGYGYPDTDVPVSFAVDNSLVATYNAANKTSYQVLPAASYSMSSTNSVIPQGKLGTEPLKISFKTTGSGAMTAFTTYLLPVTLSSPTVKVRESLKTVYYVVRALPDLADYQNFDRSKFSIVDFSSQEANGEGPNNGRAVFVLDGANTTFWHSQWQNGTASPPHYLTIDMGELKTFHGLSFLARQSGDDGKPNEVNLKLSTDNVTWTDYGTLNLANSQALQSVFFPSAYSKQARYFKITINSSYGSGVTHLAELYAF</sequence>
<dbReference type="Gene3D" id="2.60.40.1740">
    <property type="entry name" value="hypothetical protein (bacova_03559)"/>
    <property type="match status" value="1"/>
</dbReference>
<comment type="caution">
    <text evidence="3">The sequence shown here is derived from an EMBL/GenBank/DDBJ whole genome shotgun (WGS) entry which is preliminary data.</text>
</comment>
<dbReference type="Gene3D" id="2.60.120.260">
    <property type="entry name" value="Galactose-binding domain-like"/>
    <property type="match status" value="1"/>
</dbReference>
<gene>
    <name evidence="3" type="ORF">EZ449_05950</name>
</gene>